<feature type="region of interest" description="Disordered" evidence="1">
    <location>
        <begin position="71"/>
        <end position="227"/>
    </location>
</feature>
<evidence type="ECO:0000313" key="2">
    <source>
        <dbReference type="EMBL" id="KAF5352512.1"/>
    </source>
</evidence>
<dbReference type="EMBL" id="JAACJO010000011">
    <property type="protein sequence ID" value="KAF5352512.1"/>
    <property type="molecule type" value="Genomic_DNA"/>
</dbReference>
<dbReference type="AlphaFoldDB" id="A0A8H5FXM8"/>
<accession>A0A8H5FXM8</accession>
<feature type="region of interest" description="Disordered" evidence="1">
    <location>
        <begin position="240"/>
        <end position="478"/>
    </location>
</feature>
<name>A0A8H5FXM8_9AGAR</name>
<organism evidence="2 3">
    <name type="scientific">Leucocoprinus leucothites</name>
    <dbReference type="NCBI Taxonomy" id="201217"/>
    <lineage>
        <taxon>Eukaryota</taxon>
        <taxon>Fungi</taxon>
        <taxon>Dikarya</taxon>
        <taxon>Basidiomycota</taxon>
        <taxon>Agaricomycotina</taxon>
        <taxon>Agaricomycetes</taxon>
        <taxon>Agaricomycetidae</taxon>
        <taxon>Agaricales</taxon>
        <taxon>Agaricineae</taxon>
        <taxon>Agaricaceae</taxon>
        <taxon>Leucocoprinus</taxon>
    </lineage>
</organism>
<feature type="compositionally biased region" description="Low complexity" evidence="1">
    <location>
        <begin position="107"/>
        <end position="118"/>
    </location>
</feature>
<feature type="compositionally biased region" description="Gly residues" evidence="1">
    <location>
        <begin position="285"/>
        <end position="307"/>
    </location>
</feature>
<keyword evidence="3" id="KW-1185">Reference proteome</keyword>
<feature type="compositionally biased region" description="Basic and acidic residues" evidence="1">
    <location>
        <begin position="397"/>
        <end position="413"/>
    </location>
</feature>
<feature type="compositionally biased region" description="Low complexity" evidence="1">
    <location>
        <begin position="364"/>
        <end position="381"/>
    </location>
</feature>
<feature type="compositionally biased region" description="Low complexity" evidence="1">
    <location>
        <begin position="126"/>
        <end position="139"/>
    </location>
</feature>
<reference evidence="2 3" key="1">
    <citation type="journal article" date="2020" name="ISME J.">
        <title>Uncovering the hidden diversity of litter-decomposition mechanisms in mushroom-forming fungi.</title>
        <authorList>
            <person name="Floudas D."/>
            <person name="Bentzer J."/>
            <person name="Ahren D."/>
            <person name="Johansson T."/>
            <person name="Persson P."/>
            <person name="Tunlid A."/>
        </authorList>
    </citation>
    <scope>NUCLEOTIDE SEQUENCE [LARGE SCALE GENOMIC DNA]</scope>
    <source>
        <strain evidence="2 3">CBS 146.42</strain>
    </source>
</reference>
<sequence length="540" mass="57571">MSLDIVWVGADETNPKARIDCLVVGISRYTTRTNTHSFSDTRNRGFSRRSYCVGVTLILLNKRRRRLRAGRATRHYPDITSLPDHHSNKPRSLSGYEERRPPPTHDSASSVSSPSGAVEPLDHAPQHFPHQPHASSSHYSPRHHHRTASNYRSSLDPPDHPPPPPGSAPHYKSGQSSSSGVRSQIPPLSPSQSHSTATPVPYDPPQTNVPQMTSEPSVPHGHADGAVVDVALDNNNLVSASPSAIFGNTNSSDAGERVVNRQSLGGTRAGVPAIVVTRDGEGDGRPGSGGERSGRGGQGGQGAGGDIVGESSLMPANGVHSGNGKEDWRSGTPDMSGGYKHTQGFRQGGEEEDHSYGRLGQGTSNSHASASESEYSYRASGSGYGSTEGAESGSRTGDSDRLGLRPGYSDHGRPRTTSDSTSGSSLPSEGPRTLIPAYLQNSLGQNTQHRTYDDRKTTGNAKNTQPLPFPLSSARQGQNRSYLGHIQAPIALSHLGVGAPTMEDVEDAPPAYENVWASAREAGRLREERRRAGQQESRTQ</sequence>
<feature type="compositionally biased region" description="Low complexity" evidence="1">
    <location>
        <begin position="415"/>
        <end position="431"/>
    </location>
</feature>
<gene>
    <name evidence="2" type="ORF">D9756_006271</name>
</gene>
<feature type="compositionally biased region" description="Polar residues" evidence="1">
    <location>
        <begin position="240"/>
        <end position="253"/>
    </location>
</feature>
<dbReference type="Proteomes" id="UP000559027">
    <property type="component" value="Unassembled WGS sequence"/>
</dbReference>
<comment type="caution">
    <text evidence="2">The sequence shown here is derived from an EMBL/GenBank/DDBJ whole genome shotgun (WGS) entry which is preliminary data.</text>
</comment>
<feature type="compositionally biased region" description="Low complexity" evidence="1">
    <location>
        <begin position="173"/>
        <end position="184"/>
    </location>
</feature>
<evidence type="ECO:0000313" key="3">
    <source>
        <dbReference type="Proteomes" id="UP000559027"/>
    </source>
</evidence>
<feature type="compositionally biased region" description="Polar residues" evidence="1">
    <location>
        <begin position="205"/>
        <end position="216"/>
    </location>
</feature>
<evidence type="ECO:0000256" key="1">
    <source>
        <dbReference type="SAM" id="MobiDB-lite"/>
    </source>
</evidence>
<feature type="compositionally biased region" description="Polar residues" evidence="1">
    <location>
        <begin position="439"/>
        <end position="449"/>
    </location>
</feature>
<proteinExistence type="predicted"/>
<protein>
    <submittedName>
        <fullName evidence="2">Uncharacterized protein</fullName>
    </submittedName>
</protein>